<gene>
    <name evidence="2" type="ORF">CASFOL_029278</name>
</gene>
<reference evidence="3" key="1">
    <citation type="journal article" date="2024" name="IScience">
        <title>Strigolactones Initiate the Formation of Haustorium-like Structures in Castilleja.</title>
        <authorList>
            <person name="Buerger M."/>
            <person name="Peterson D."/>
            <person name="Chory J."/>
        </authorList>
    </citation>
    <scope>NUCLEOTIDE SEQUENCE [LARGE SCALE GENOMIC DNA]</scope>
</reference>
<evidence type="ECO:0000313" key="2">
    <source>
        <dbReference type="EMBL" id="KAL3626873.1"/>
    </source>
</evidence>
<evidence type="ECO:0000313" key="3">
    <source>
        <dbReference type="Proteomes" id="UP001632038"/>
    </source>
</evidence>
<accession>A0ABD3CAP5</accession>
<feature type="region of interest" description="Disordered" evidence="1">
    <location>
        <begin position="308"/>
        <end position="331"/>
    </location>
</feature>
<sequence length="361" mass="40139">MVRKRREPDSGGIITETVAAKSFERTSLQSSMVRKRREPDSGGIITETAEYNTVFVDTSLDTHLAILKIVLEHLQCFPEIMDISIQSLKCLSWCRRELVSFSRCFKHFTCHSNANSSKNGLTKSITMDVRNVDNSCGGLLSDTKRIQPTIAISQAEMIPGFTVKNSLEKTADIQNSNFYMEKCTETESLSKKKRKTRRTEEDVCRNPSSKDTDALFHASVTDAVMSGVVYCGKSMVDAVKEGLNLCEQQGILTEVSGLKNDQSVLDNRVVIKGLSVPAVGEMSNLGFPVEDQKNGTRENSITFVNSESDGIHEASSEVPSRQSEEKLEEKHEIVVNTDDPARTTKDEGVTINFKEFFVPCE</sequence>
<dbReference type="EMBL" id="JAVIJP010000042">
    <property type="protein sequence ID" value="KAL3626873.1"/>
    <property type="molecule type" value="Genomic_DNA"/>
</dbReference>
<evidence type="ECO:0000256" key="1">
    <source>
        <dbReference type="SAM" id="MobiDB-lite"/>
    </source>
</evidence>
<comment type="caution">
    <text evidence="2">The sequence shown here is derived from an EMBL/GenBank/DDBJ whole genome shotgun (WGS) entry which is preliminary data.</text>
</comment>
<organism evidence="2 3">
    <name type="scientific">Castilleja foliolosa</name>
    <dbReference type="NCBI Taxonomy" id="1961234"/>
    <lineage>
        <taxon>Eukaryota</taxon>
        <taxon>Viridiplantae</taxon>
        <taxon>Streptophyta</taxon>
        <taxon>Embryophyta</taxon>
        <taxon>Tracheophyta</taxon>
        <taxon>Spermatophyta</taxon>
        <taxon>Magnoliopsida</taxon>
        <taxon>eudicotyledons</taxon>
        <taxon>Gunneridae</taxon>
        <taxon>Pentapetalae</taxon>
        <taxon>asterids</taxon>
        <taxon>lamiids</taxon>
        <taxon>Lamiales</taxon>
        <taxon>Orobanchaceae</taxon>
        <taxon>Pedicularideae</taxon>
        <taxon>Castillejinae</taxon>
        <taxon>Castilleja</taxon>
    </lineage>
</organism>
<feature type="compositionally biased region" description="Basic and acidic residues" evidence="1">
    <location>
        <begin position="322"/>
        <end position="331"/>
    </location>
</feature>
<proteinExistence type="predicted"/>
<dbReference type="AlphaFoldDB" id="A0ABD3CAP5"/>
<keyword evidence="3" id="KW-1185">Reference proteome</keyword>
<protein>
    <submittedName>
        <fullName evidence="2">Uncharacterized protein</fullName>
    </submittedName>
</protein>
<dbReference type="Proteomes" id="UP001632038">
    <property type="component" value="Unassembled WGS sequence"/>
</dbReference>
<name>A0ABD3CAP5_9LAMI</name>